<dbReference type="Pfam" id="PF00862">
    <property type="entry name" value="GT-B_Sucrose_synth"/>
    <property type="match status" value="1"/>
</dbReference>
<feature type="non-terminal residue" evidence="5">
    <location>
        <position position="208"/>
    </location>
</feature>
<dbReference type="GeneID" id="25733516"/>
<evidence type="ECO:0000313" key="5">
    <source>
        <dbReference type="EMBL" id="KIY92146.1"/>
    </source>
</evidence>
<dbReference type="EC" id="2.4.1.14" evidence="5"/>
<evidence type="ECO:0000259" key="4">
    <source>
        <dbReference type="Pfam" id="PF00862"/>
    </source>
</evidence>
<feature type="domain" description="Sucrose synthase first GT-B" evidence="4">
    <location>
        <begin position="81"/>
        <end position="200"/>
    </location>
</feature>
<dbReference type="EMBL" id="KK105910">
    <property type="protein sequence ID" value="KIY92146.1"/>
    <property type="molecule type" value="Genomic_DNA"/>
</dbReference>
<dbReference type="InterPro" id="IPR044161">
    <property type="entry name" value="SPS"/>
</dbReference>
<comment type="function">
    <text evidence="3">Plays a role in photosynthetic sucrose synthesis by catalyzing the rate-limiting step of sucrose biosynthesis from UDP-glucose and fructose- 6-phosphate. Involved in the regulation of carbon partitioning in the leaves of plants. May regulate the synthesis of sucrose and therefore play a major role as a limiting factor in the export of photoassimilates out of the leaf. Plays a role for sucrose availability that is essential for plant growth and fiber elongation.</text>
</comment>
<keyword evidence="2 5" id="KW-0808">Transferase</keyword>
<dbReference type="Gene3D" id="3.40.50.2000">
    <property type="entry name" value="Glycogen Phosphorylase B"/>
    <property type="match status" value="1"/>
</dbReference>
<evidence type="ECO:0000256" key="2">
    <source>
        <dbReference type="ARBA" id="ARBA00022679"/>
    </source>
</evidence>
<organism evidence="5 6">
    <name type="scientific">Monoraphidium neglectum</name>
    <dbReference type="NCBI Taxonomy" id="145388"/>
    <lineage>
        <taxon>Eukaryota</taxon>
        <taxon>Viridiplantae</taxon>
        <taxon>Chlorophyta</taxon>
        <taxon>core chlorophytes</taxon>
        <taxon>Chlorophyceae</taxon>
        <taxon>CS clade</taxon>
        <taxon>Sphaeropleales</taxon>
        <taxon>Selenastraceae</taxon>
        <taxon>Monoraphidium</taxon>
    </lineage>
</organism>
<gene>
    <name evidence="5" type="ORF">MNEG_15817</name>
</gene>
<dbReference type="GO" id="GO:0046524">
    <property type="term" value="F:sucrose-phosphate synthase activity"/>
    <property type="evidence" value="ECO:0007669"/>
    <property type="project" value="UniProtKB-EC"/>
</dbReference>
<protein>
    <submittedName>
        <fullName evidence="5">Sucrose-phosphate synthase</fullName>
        <ecNumber evidence="5">2.4.1.14</ecNumber>
    </submittedName>
</protein>
<dbReference type="KEGG" id="mng:MNEG_15817"/>
<reference evidence="5 6" key="1">
    <citation type="journal article" date="2013" name="BMC Genomics">
        <title>Reconstruction of the lipid metabolism for the microalga Monoraphidium neglectum from its genome sequence reveals characteristics suitable for biofuel production.</title>
        <authorList>
            <person name="Bogen C."/>
            <person name="Al-Dilaimi A."/>
            <person name="Albersmeier A."/>
            <person name="Wichmann J."/>
            <person name="Grundmann M."/>
            <person name="Rupp O."/>
            <person name="Lauersen K.J."/>
            <person name="Blifernez-Klassen O."/>
            <person name="Kalinowski J."/>
            <person name="Goesmann A."/>
            <person name="Mussgnug J.H."/>
            <person name="Kruse O."/>
        </authorList>
    </citation>
    <scope>NUCLEOTIDE SEQUENCE [LARGE SCALE GENOMIC DNA]</scope>
    <source>
        <strain evidence="5 6">SAG 48.87</strain>
    </source>
</reference>
<evidence type="ECO:0000256" key="3">
    <source>
        <dbReference type="ARBA" id="ARBA00024883"/>
    </source>
</evidence>
<dbReference type="AlphaFoldDB" id="A0A0D2LQF7"/>
<proteinExistence type="predicted"/>
<name>A0A0D2LQF7_9CHLO</name>
<dbReference type="STRING" id="145388.A0A0D2LQF7"/>
<dbReference type="RefSeq" id="XP_013891166.1">
    <property type="nucleotide sequence ID" value="XM_014035712.1"/>
</dbReference>
<dbReference type="SUPFAM" id="SSF53756">
    <property type="entry name" value="UDP-Glycosyltransferase/glycogen phosphorylase"/>
    <property type="match status" value="1"/>
</dbReference>
<keyword evidence="1 5" id="KW-0328">Glycosyltransferase</keyword>
<dbReference type="Proteomes" id="UP000054498">
    <property type="component" value="Unassembled WGS sequence"/>
</dbReference>
<accession>A0A0D2LQF7</accession>
<sequence length="208" mass="22657">MHGLVRGDQMELGKDADTGGQVKYVVELAKALSRHPAVHRVDLLTRLIRDPSVDGSYGEAEELLAEGSGGGRLGGARIVRIAKEALWPYVREFADNALAHVTATMGRLAAAGEVCELYHIHGHYGDAGEAAALMSFTLGCDMVLTGHSLGRNKLEHLLKGRTMSRQEIESVYAISRRIEAEERSLDAALVVFTSTQQEVRDQWGLYDG</sequence>
<dbReference type="InterPro" id="IPR000368">
    <property type="entry name" value="Sucrose_synth_GT-B1"/>
</dbReference>
<dbReference type="OrthoDB" id="512920at2759"/>
<evidence type="ECO:0000256" key="1">
    <source>
        <dbReference type="ARBA" id="ARBA00022676"/>
    </source>
</evidence>
<keyword evidence="6" id="KW-1185">Reference proteome</keyword>
<dbReference type="PANTHER" id="PTHR46039">
    <property type="entry name" value="SUCROSE-PHOSPHATE SYNTHASE 3-RELATED"/>
    <property type="match status" value="1"/>
</dbReference>
<evidence type="ECO:0000313" key="6">
    <source>
        <dbReference type="Proteomes" id="UP000054498"/>
    </source>
</evidence>
<dbReference type="PANTHER" id="PTHR46039:SF5">
    <property type="entry name" value="SUCROSE-PHOSPHATE SYNTHASE 3-RELATED"/>
    <property type="match status" value="1"/>
</dbReference>